<dbReference type="PANTHER" id="PTHR14269:SF62">
    <property type="entry name" value="CDP-DIACYLGLYCEROL--GLYCEROL-3-PHOSPHATE 3-PHOSPHATIDYLTRANSFERASE 1, CHLOROPLASTIC"/>
    <property type="match status" value="1"/>
</dbReference>
<dbReference type="InterPro" id="IPR004570">
    <property type="entry name" value="Phosphatidylglycerol_P_synth"/>
</dbReference>
<comment type="catalytic activity">
    <reaction evidence="14">
        <text>a CDP-1,2-diacyl-sn-glycerol + sn-glycerol 3-phosphate = a 1,2-diacyl-sn-glycero-3-phospho-(1'-sn-glycero-3'-phosphate) + CMP + H(+)</text>
        <dbReference type="Rhea" id="RHEA:12593"/>
        <dbReference type="ChEBI" id="CHEBI:15378"/>
        <dbReference type="ChEBI" id="CHEBI:57597"/>
        <dbReference type="ChEBI" id="CHEBI:58332"/>
        <dbReference type="ChEBI" id="CHEBI:60110"/>
        <dbReference type="ChEBI" id="CHEBI:60377"/>
        <dbReference type="EC" id="2.7.8.5"/>
    </reaction>
</comment>
<evidence type="ECO:0000256" key="11">
    <source>
        <dbReference type="ARBA" id="ARBA00023136"/>
    </source>
</evidence>
<protein>
    <recommendedName>
        <fullName evidence="5 15">CDP-diacylglycerol--glycerol-3-phosphate 3-phosphatidyltransferase</fullName>
        <ecNumber evidence="4 15">2.7.8.5</ecNumber>
    </recommendedName>
</protein>
<keyword evidence="10" id="KW-0443">Lipid metabolism</keyword>
<evidence type="ECO:0000256" key="9">
    <source>
        <dbReference type="ARBA" id="ARBA00022989"/>
    </source>
</evidence>
<evidence type="ECO:0000256" key="1">
    <source>
        <dbReference type="ARBA" id="ARBA00004141"/>
    </source>
</evidence>
<name>A0A521FZR7_9BACT</name>
<evidence type="ECO:0000256" key="8">
    <source>
        <dbReference type="ARBA" id="ARBA00022692"/>
    </source>
</evidence>
<dbReference type="Pfam" id="PF01066">
    <property type="entry name" value="CDP-OH_P_transf"/>
    <property type="match status" value="1"/>
</dbReference>
<keyword evidence="8 17" id="KW-0812">Transmembrane</keyword>
<evidence type="ECO:0000256" key="3">
    <source>
        <dbReference type="ARBA" id="ARBA00010441"/>
    </source>
</evidence>
<reference evidence="18" key="1">
    <citation type="submission" date="2017-07" db="EMBL/GenBank/DDBJ databases">
        <title>The cable genome - Insights into the physiology and evolution of filamentous bacteria capable of sulfide oxidation via long distance electron transfer.</title>
        <authorList>
            <person name="Thorup C."/>
            <person name="Bjerg J.T."/>
            <person name="Schreiber L."/>
            <person name="Nielsen L.P."/>
            <person name="Kjeldsen K.U."/>
            <person name="Boesen T."/>
            <person name="Boggild A."/>
            <person name="Meysman F."/>
            <person name="Geelhoed J."/>
            <person name="Schramm A."/>
        </authorList>
    </citation>
    <scope>NUCLEOTIDE SEQUENCE [LARGE SCALE GENOMIC DNA]</scope>
    <source>
        <strain evidence="18">GS</strain>
    </source>
</reference>
<dbReference type="InterPro" id="IPR050324">
    <property type="entry name" value="CDP-alcohol_PTase-I"/>
</dbReference>
<evidence type="ECO:0000313" key="19">
    <source>
        <dbReference type="Proteomes" id="UP000316238"/>
    </source>
</evidence>
<comment type="pathway">
    <text evidence="2">Phospholipid metabolism; phosphatidylglycerol biosynthesis; phosphatidylglycerol from CDP-diacylglycerol: step 1/2.</text>
</comment>
<evidence type="ECO:0000256" key="6">
    <source>
        <dbReference type="ARBA" id="ARBA00022516"/>
    </source>
</evidence>
<dbReference type="Gene3D" id="1.20.120.1760">
    <property type="match status" value="1"/>
</dbReference>
<feature type="transmembrane region" description="Helical" evidence="17">
    <location>
        <begin position="155"/>
        <end position="173"/>
    </location>
</feature>
<dbReference type="InterPro" id="IPR048254">
    <property type="entry name" value="CDP_ALCOHOL_P_TRANSF_CS"/>
</dbReference>
<dbReference type="NCBIfam" id="TIGR00560">
    <property type="entry name" value="pgsA"/>
    <property type="match status" value="1"/>
</dbReference>
<keyword evidence="7 16" id="KW-0808">Transferase</keyword>
<keyword evidence="6" id="KW-0444">Lipid biosynthesis</keyword>
<feature type="transmembrane region" description="Helical" evidence="17">
    <location>
        <begin position="7"/>
        <end position="25"/>
    </location>
</feature>
<evidence type="ECO:0000256" key="12">
    <source>
        <dbReference type="ARBA" id="ARBA00023209"/>
    </source>
</evidence>
<keyword evidence="13" id="KW-1208">Phospholipid metabolism</keyword>
<comment type="subcellular location">
    <subcellularLocation>
        <location evidence="1">Membrane</location>
        <topology evidence="1">Multi-pass membrane protein</topology>
    </subcellularLocation>
</comment>
<evidence type="ECO:0000313" key="18">
    <source>
        <dbReference type="EMBL" id="TAA74259.1"/>
    </source>
</evidence>
<comment type="similarity">
    <text evidence="3 16">Belongs to the CDP-alcohol phosphatidyltransferase class-I family.</text>
</comment>
<evidence type="ECO:0000256" key="5">
    <source>
        <dbReference type="ARBA" id="ARBA00014944"/>
    </source>
</evidence>
<feature type="transmembrane region" description="Helical" evidence="17">
    <location>
        <begin position="73"/>
        <end position="95"/>
    </location>
</feature>
<dbReference type="EC" id="2.7.8.5" evidence="4 15"/>
<dbReference type="PANTHER" id="PTHR14269">
    <property type="entry name" value="CDP-DIACYLGLYCEROL--GLYCEROL-3-PHOSPHATE 3-PHOSPHATIDYLTRANSFERASE-RELATED"/>
    <property type="match status" value="1"/>
</dbReference>
<evidence type="ECO:0000256" key="13">
    <source>
        <dbReference type="ARBA" id="ARBA00023264"/>
    </source>
</evidence>
<evidence type="ECO:0000256" key="4">
    <source>
        <dbReference type="ARBA" id="ARBA00013170"/>
    </source>
</evidence>
<keyword evidence="19" id="KW-1185">Reference proteome</keyword>
<evidence type="ECO:0000256" key="10">
    <source>
        <dbReference type="ARBA" id="ARBA00023098"/>
    </source>
</evidence>
<dbReference type="GO" id="GO:0046474">
    <property type="term" value="P:glycerophospholipid biosynthetic process"/>
    <property type="evidence" value="ECO:0007669"/>
    <property type="project" value="TreeGrafter"/>
</dbReference>
<dbReference type="InterPro" id="IPR043130">
    <property type="entry name" value="CDP-OH_PTrfase_TM_dom"/>
</dbReference>
<evidence type="ECO:0000256" key="14">
    <source>
        <dbReference type="ARBA" id="ARBA00048586"/>
    </source>
</evidence>
<dbReference type="GO" id="GO:0008444">
    <property type="term" value="F:CDP-diacylglycerol-glycerol-3-phosphate 3-phosphatidyltransferase activity"/>
    <property type="evidence" value="ECO:0007669"/>
    <property type="project" value="UniProtKB-UniRule"/>
</dbReference>
<feature type="transmembrane region" description="Helical" evidence="17">
    <location>
        <begin position="31"/>
        <end position="52"/>
    </location>
</feature>
<evidence type="ECO:0000256" key="2">
    <source>
        <dbReference type="ARBA" id="ARBA00005042"/>
    </source>
</evidence>
<evidence type="ECO:0000256" key="15">
    <source>
        <dbReference type="NCBIfam" id="TIGR00560"/>
    </source>
</evidence>
<feature type="transmembrane region" description="Helical" evidence="17">
    <location>
        <begin position="131"/>
        <end position="149"/>
    </location>
</feature>
<sequence>MKHLPNLITAARLILTALLAVLLMLEQTKVLAVFCCLLFTIAAVTDLLDGYVARRYGAVSNLGKLIDPLADKLLVATALIMLIPLNRLPAWIALLILSRELLVTGLRGIASSAGIVVAASGLGKLKSITQYVGLGVLIFPLGVLPIPFLHQIGMVLVYIALVLTLWSGVDYFYRLRLVFLPEEGGQS</sequence>
<organism evidence="18 19">
    <name type="scientific">Candidatus Electronema aureum</name>
    <dbReference type="NCBI Taxonomy" id="2005002"/>
    <lineage>
        <taxon>Bacteria</taxon>
        <taxon>Pseudomonadati</taxon>
        <taxon>Thermodesulfobacteriota</taxon>
        <taxon>Desulfobulbia</taxon>
        <taxon>Desulfobulbales</taxon>
        <taxon>Desulfobulbaceae</taxon>
        <taxon>Candidatus Electronema</taxon>
    </lineage>
</organism>
<accession>A0A521FZR7</accession>
<dbReference type="EMBL" id="NQJD01000033">
    <property type="protein sequence ID" value="TAA74259.1"/>
    <property type="molecule type" value="Genomic_DNA"/>
</dbReference>
<dbReference type="InterPro" id="IPR000462">
    <property type="entry name" value="CDP-OH_P_trans"/>
</dbReference>
<keyword evidence="9 17" id="KW-1133">Transmembrane helix</keyword>
<evidence type="ECO:0000256" key="7">
    <source>
        <dbReference type="ARBA" id="ARBA00022679"/>
    </source>
</evidence>
<feature type="transmembrane region" description="Helical" evidence="17">
    <location>
        <begin position="101"/>
        <end position="119"/>
    </location>
</feature>
<dbReference type="GO" id="GO:0016020">
    <property type="term" value="C:membrane"/>
    <property type="evidence" value="ECO:0007669"/>
    <property type="project" value="UniProtKB-SubCell"/>
</dbReference>
<dbReference type="AlphaFoldDB" id="A0A521FZR7"/>
<dbReference type="PIRSF" id="PIRSF000847">
    <property type="entry name" value="Phos_ph_gly_syn"/>
    <property type="match status" value="1"/>
</dbReference>
<evidence type="ECO:0000256" key="17">
    <source>
        <dbReference type="SAM" id="Phobius"/>
    </source>
</evidence>
<gene>
    <name evidence="18" type="ORF">CDV28_13310</name>
</gene>
<keyword evidence="12" id="KW-0594">Phospholipid biosynthesis</keyword>
<dbReference type="Proteomes" id="UP000316238">
    <property type="component" value="Unassembled WGS sequence"/>
</dbReference>
<evidence type="ECO:0000256" key="16">
    <source>
        <dbReference type="RuleBase" id="RU003750"/>
    </source>
</evidence>
<comment type="caution">
    <text evidence="18">The sequence shown here is derived from an EMBL/GenBank/DDBJ whole genome shotgun (WGS) entry which is preliminary data.</text>
</comment>
<proteinExistence type="inferred from homology"/>
<keyword evidence="11 17" id="KW-0472">Membrane</keyword>
<dbReference type="PROSITE" id="PS00379">
    <property type="entry name" value="CDP_ALCOHOL_P_TRANSF"/>
    <property type="match status" value="1"/>
</dbReference>